<dbReference type="GO" id="GO:0004672">
    <property type="term" value="F:protein kinase activity"/>
    <property type="evidence" value="ECO:0007669"/>
    <property type="project" value="InterPro"/>
</dbReference>
<dbReference type="Gene3D" id="1.10.510.10">
    <property type="entry name" value="Transferase(Phosphotransferase) domain 1"/>
    <property type="match status" value="1"/>
</dbReference>
<organism evidence="16 17">
    <name type="scientific">Meloidogyne floridensis</name>
    <dbReference type="NCBI Taxonomy" id="298350"/>
    <lineage>
        <taxon>Eukaryota</taxon>
        <taxon>Metazoa</taxon>
        <taxon>Ecdysozoa</taxon>
        <taxon>Nematoda</taxon>
        <taxon>Chromadorea</taxon>
        <taxon>Rhabditida</taxon>
        <taxon>Tylenchina</taxon>
        <taxon>Tylenchomorpha</taxon>
        <taxon>Tylenchoidea</taxon>
        <taxon>Meloidogynidae</taxon>
        <taxon>Meloidogyninae</taxon>
        <taxon>Meloidogyne</taxon>
    </lineage>
</organism>
<keyword evidence="2 14" id="KW-0540">Nuclease</keyword>
<evidence type="ECO:0000256" key="3">
    <source>
        <dbReference type="ARBA" id="ARBA00022723"/>
    </source>
</evidence>
<evidence type="ECO:0000256" key="4">
    <source>
        <dbReference type="ARBA" id="ARBA00022759"/>
    </source>
</evidence>
<dbReference type="Gene3D" id="1.25.40.20">
    <property type="entry name" value="Ankyrin repeat-containing domain"/>
    <property type="match status" value="1"/>
</dbReference>
<dbReference type="GO" id="GO:0006298">
    <property type="term" value="P:mismatch repair"/>
    <property type="evidence" value="ECO:0007669"/>
    <property type="project" value="TreeGrafter"/>
</dbReference>
<dbReference type="GO" id="GO:0003677">
    <property type="term" value="F:DNA binding"/>
    <property type="evidence" value="ECO:0007669"/>
    <property type="project" value="UniProtKB-UniRule"/>
</dbReference>
<dbReference type="InterPro" id="IPR006084">
    <property type="entry name" value="XPG/Rad2"/>
</dbReference>
<dbReference type="SMART" id="SM00485">
    <property type="entry name" value="XPGN"/>
    <property type="match status" value="1"/>
</dbReference>
<keyword evidence="3 14" id="KW-0479">Metal-binding</keyword>
<feature type="domain" description="Protein kinase" evidence="15">
    <location>
        <begin position="171"/>
        <end position="467"/>
    </location>
</feature>
<evidence type="ECO:0000256" key="9">
    <source>
        <dbReference type="ARBA" id="ARBA00023125"/>
    </source>
</evidence>
<dbReference type="InterPro" id="IPR036279">
    <property type="entry name" value="5-3_exonuclease_C_sf"/>
</dbReference>
<dbReference type="PROSITE" id="PS00107">
    <property type="entry name" value="PROTEIN_KINASE_ATP"/>
    <property type="match status" value="1"/>
</dbReference>
<keyword evidence="6 14" id="KW-0378">Hydrolase</keyword>
<keyword evidence="11 14" id="KW-0539">Nucleus</keyword>
<evidence type="ECO:0000256" key="13">
    <source>
        <dbReference type="PROSITE-ProRule" id="PRU10141"/>
    </source>
</evidence>
<dbReference type="CDD" id="cd09857">
    <property type="entry name" value="PIN_EXO1"/>
    <property type="match status" value="1"/>
</dbReference>
<evidence type="ECO:0000256" key="12">
    <source>
        <dbReference type="PROSITE-ProRule" id="PRU00023"/>
    </source>
</evidence>
<keyword evidence="10 14" id="KW-0234">DNA repair</keyword>
<evidence type="ECO:0000256" key="8">
    <source>
        <dbReference type="ARBA" id="ARBA00022842"/>
    </source>
</evidence>
<dbReference type="PRINTS" id="PR00853">
    <property type="entry name" value="XPGRADSUPER"/>
</dbReference>
<dbReference type="GO" id="GO:0046872">
    <property type="term" value="F:metal ion binding"/>
    <property type="evidence" value="ECO:0007669"/>
    <property type="project" value="UniProtKB-UniRule"/>
</dbReference>
<dbReference type="PROSITE" id="PS50297">
    <property type="entry name" value="ANK_REP_REGION"/>
    <property type="match status" value="1"/>
</dbReference>
<dbReference type="Proteomes" id="UP000887560">
    <property type="component" value="Unplaced"/>
</dbReference>
<comment type="function">
    <text evidence="14">5'-&gt;3' double-stranded DNA exonuclease which may also possess a cryptic 3'-&gt;5' double-stranded DNA exonuclease activity. Functions in DNA mismatch repair.</text>
</comment>
<dbReference type="Gene3D" id="1.10.150.20">
    <property type="entry name" value="5' to 3' exonuclease, C-terminal subdomain"/>
    <property type="match status" value="1"/>
</dbReference>
<evidence type="ECO:0000256" key="10">
    <source>
        <dbReference type="ARBA" id="ARBA00023204"/>
    </source>
</evidence>
<dbReference type="InterPro" id="IPR000719">
    <property type="entry name" value="Prot_kinase_dom"/>
</dbReference>
<dbReference type="Pfam" id="PF00752">
    <property type="entry name" value="XPG_N"/>
    <property type="match status" value="1"/>
</dbReference>
<name>A0A915P6B4_9BILA</name>
<keyword evidence="7 14" id="KW-0269">Exonuclease</keyword>
<dbReference type="PANTHER" id="PTHR11081">
    <property type="entry name" value="FLAP ENDONUCLEASE FAMILY MEMBER"/>
    <property type="match status" value="1"/>
</dbReference>
<dbReference type="InterPro" id="IPR017441">
    <property type="entry name" value="Protein_kinase_ATP_BS"/>
</dbReference>
<evidence type="ECO:0000313" key="17">
    <source>
        <dbReference type="WBParaSite" id="scf7180000424181.g12545"/>
    </source>
</evidence>
<dbReference type="Pfam" id="PF00867">
    <property type="entry name" value="XPG_I"/>
    <property type="match status" value="1"/>
</dbReference>
<dbReference type="Gene3D" id="3.40.50.1010">
    <property type="entry name" value="5'-nuclease"/>
    <property type="match status" value="1"/>
</dbReference>
<keyword evidence="14" id="KW-0228">DNA excision</keyword>
<evidence type="ECO:0000256" key="6">
    <source>
        <dbReference type="ARBA" id="ARBA00022801"/>
    </source>
</evidence>
<dbReference type="GO" id="GO:0035312">
    <property type="term" value="F:5'-3' DNA exonuclease activity"/>
    <property type="evidence" value="ECO:0007669"/>
    <property type="project" value="UniProtKB-UniRule"/>
</dbReference>
<dbReference type="InterPro" id="IPR006086">
    <property type="entry name" value="XPG-I_dom"/>
</dbReference>
<evidence type="ECO:0000256" key="2">
    <source>
        <dbReference type="ARBA" id="ARBA00022722"/>
    </source>
</evidence>
<dbReference type="PANTHER" id="PTHR11081:SF8">
    <property type="entry name" value="EXONUCLEASE 1"/>
    <property type="match status" value="1"/>
</dbReference>
<dbReference type="GO" id="GO:0006310">
    <property type="term" value="P:DNA recombination"/>
    <property type="evidence" value="ECO:0007669"/>
    <property type="project" value="TreeGrafter"/>
</dbReference>
<evidence type="ECO:0000313" key="16">
    <source>
        <dbReference type="Proteomes" id="UP000887560"/>
    </source>
</evidence>
<evidence type="ECO:0000256" key="1">
    <source>
        <dbReference type="ARBA" id="ARBA00004123"/>
    </source>
</evidence>
<dbReference type="Pfam" id="PF07714">
    <property type="entry name" value="PK_Tyr_Ser-Thr"/>
    <property type="match status" value="1"/>
</dbReference>
<dbReference type="SUPFAM" id="SSF56112">
    <property type="entry name" value="Protein kinase-like (PK-like)"/>
    <property type="match status" value="1"/>
</dbReference>
<keyword evidence="5 14" id="KW-0227">DNA damage</keyword>
<dbReference type="Pfam" id="PF00023">
    <property type="entry name" value="Ank"/>
    <property type="match status" value="1"/>
</dbReference>
<dbReference type="AlphaFoldDB" id="A0A915P6B4"/>
<dbReference type="InterPro" id="IPR006085">
    <property type="entry name" value="XPG_DNA_repair_N"/>
</dbReference>
<keyword evidence="16" id="KW-1185">Reference proteome</keyword>
<dbReference type="GO" id="GO:0005524">
    <property type="term" value="F:ATP binding"/>
    <property type="evidence" value="ECO:0007669"/>
    <property type="project" value="UniProtKB-UniRule"/>
</dbReference>
<protein>
    <recommendedName>
        <fullName evidence="14">Exonuclease 1</fullName>
        <ecNumber evidence="14">3.1.-.-</ecNumber>
    </recommendedName>
</protein>
<comment type="subcellular location">
    <subcellularLocation>
        <location evidence="1 14">Nucleus</location>
    </subcellularLocation>
</comment>
<feature type="repeat" description="ANK" evidence="12">
    <location>
        <begin position="1"/>
        <end position="30"/>
    </location>
</feature>
<keyword evidence="8 14" id="KW-0460">Magnesium</keyword>
<comment type="similarity">
    <text evidence="14">Belongs to the XPG/RAD2 endonuclease family. EXO1 subfamily.</text>
</comment>
<dbReference type="PROSITE" id="PS50011">
    <property type="entry name" value="PROTEIN_KINASE_DOM"/>
    <property type="match status" value="1"/>
</dbReference>
<evidence type="ECO:0000256" key="5">
    <source>
        <dbReference type="ARBA" id="ARBA00022763"/>
    </source>
</evidence>
<comment type="cofactor">
    <cofactor evidence="14">
        <name>Mg(2+)</name>
        <dbReference type="ChEBI" id="CHEBI:18420"/>
    </cofactor>
    <text evidence="14">Binds 2 magnesium ions per subunit. They probably participate in the reaction catalyzed by the enzyme. May bind an additional third magnesium ion after substrate binding.</text>
</comment>
<dbReference type="InterPro" id="IPR036770">
    <property type="entry name" value="Ankyrin_rpt-contain_sf"/>
</dbReference>
<dbReference type="SUPFAM" id="SSF47807">
    <property type="entry name" value="5' to 3' exonuclease, C-terminal subdomain"/>
    <property type="match status" value="1"/>
</dbReference>
<dbReference type="SMART" id="SM00279">
    <property type="entry name" value="HhH2"/>
    <property type="match status" value="1"/>
</dbReference>
<dbReference type="FunFam" id="3.40.50.1010:FF:000111">
    <property type="entry name" value="Exonuclease 1"/>
    <property type="match status" value="1"/>
</dbReference>
<keyword evidence="4" id="KW-0255">Endonuclease</keyword>
<sequence length="1028" mass="116243">LTLHSACYHGHIRVVQYLLDNGADQSLTARASDNLLIAKFGNSAILPSINGSLSSKISSLIRSDSTHSQDFKPLLDLQKDNDKFVDGQFQPQTPILWAYEKGHDQVVHMLKVYANKRPDSDACSEYSSGSSSYTPLPSPLGRLRSMTKEKAEILQLRAELRSTHHLSLLNIDLKEPIGNGSFGKVYRGIYRGKSVAVKRYKVVAFGAKTEVDMFCREVSIVSHLKHPNVVAFVGACMEQFAIITEFVSAGSLFSLLHVQKRVFEMNLRFGVGVDIARGMHYLHELIEKPVIHRDLNSHNILLHNNGRAVVADFGESRFAAEHHEDSMTKQPGVCSIYNLRWMAPEVFTQSCRYDHKVDVFSFALVLWEIHTAELPFSHLKPAAAAAEMAYKRNPIARPEFSQILPELERHLILDENINKFCIGPPSIDPESTICEESEDNFDIDEDSLISDDSIRGTTVSKLKDRWEQLSEASQNQKIGRSRIDKLSQRVDQNGYVSQAARAILSAKDATQLRDSIVIARSANVAQRQNALIKKAGADNDEKCQIPPLSPDLVKNLMGVPGLLPYMKKACQEGNITQFEGKSLLVDASCLLHRGLIGCAEKIAMRQETDFYIGYVWKYVKLLLARKCHVILVFDGRPLPAKKTTNDSRRESREKYQILGEQLMSQGLKGEAFQAFCRGAELTRDIVEKTIRSFKNVNNVDVIVAPYEADAQIAYMVQKGFAHAVITEDSDLIVFGCDKIIFKMNPTDGSCVIYEKEKMPNCLCPILRRKFQFPTFRRICILAGCDYLQGGLQGVGLKGAEEIFAKTNQPELKTLLPRLPLYLNKRMRSKLDKNFVNDFIKAENTFLYQVVYDPNLRQQVPLNAYPVDEEEKENSMSPKESVKYPYAGEVSSPRKATRLALGNPENKLHLPTITDEFVFPVKIPEWSIWNLNYKNILERKEEEEELILEERFGAFKPPKSPIIKKRRAAELIGIPLSEGEAEEIGKTFEEKIKKRRFSEVETGLSTPKNGIYSRMSCDDWMRKYGMDKE</sequence>
<dbReference type="SMART" id="SM00484">
    <property type="entry name" value="XPGI"/>
    <property type="match status" value="1"/>
</dbReference>
<dbReference type="InterPro" id="IPR002110">
    <property type="entry name" value="Ankyrin_rpt"/>
</dbReference>
<keyword evidence="13" id="KW-0547">Nucleotide-binding</keyword>
<dbReference type="SUPFAM" id="SSF88723">
    <property type="entry name" value="PIN domain-like"/>
    <property type="match status" value="1"/>
</dbReference>
<feature type="binding site" evidence="13">
    <location>
        <position position="198"/>
    </location>
    <ligand>
        <name>ATP</name>
        <dbReference type="ChEBI" id="CHEBI:30616"/>
    </ligand>
</feature>
<proteinExistence type="inferred from homology"/>
<dbReference type="InterPro" id="IPR029060">
    <property type="entry name" value="PIN-like_dom_sf"/>
</dbReference>
<evidence type="ECO:0000259" key="15">
    <source>
        <dbReference type="PROSITE" id="PS50011"/>
    </source>
</evidence>
<dbReference type="InterPro" id="IPR001245">
    <property type="entry name" value="Ser-Thr/Tyr_kinase_cat_dom"/>
</dbReference>
<accession>A0A915P6B4</accession>
<dbReference type="GO" id="GO:0017108">
    <property type="term" value="F:5'-flap endonuclease activity"/>
    <property type="evidence" value="ECO:0007669"/>
    <property type="project" value="TreeGrafter"/>
</dbReference>
<dbReference type="InterPro" id="IPR011009">
    <property type="entry name" value="Kinase-like_dom_sf"/>
</dbReference>
<dbReference type="GO" id="GO:0005634">
    <property type="term" value="C:nucleus"/>
    <property type="evidence" value="ECO:0007669"/>
    <property type="project" value="UniProtKB-SubCell"/>
</dbReference>
<evidence type="ECO:0000256" key="7">
    <source>
        <dbReference type="ARBA" id="ARBA00022839"/>
    </source>
</evidence>
<keyword evidence="14" id="KW-0267">Excision nuclease</keyword>
<dbReference type="InterPro" id="IPR044752">
    <property type="entry name" value="PIN-like_EXO1"/>
</dbReference>
<reference evidence="17" key="1">
    <citation type="submission" date="2022-11" db="UniProtKB">
        <authorList>
            <consortium name="WormBaseParasite"/>
        </authorList>
    </citation>
    <scope>IDENTIFICATION</scope>
</reference>
<dbReference type="SUPFAM" id="SSF48403">
    <property type="entry name" value="Ankyrin repeat"/>
    <property type="match status" value="1"/>
</dbReference>
<keyword evidence="12" id="KW-0040">ANK repeat</keyword>
<evidence type="ECO:0000256" key="14">
    <source>
        <dbReference type="RuleBase" id="RU910737"/>
    </source>
</evidence>
<dbReference type="WBParaSite" id="scf7180000424181.g12545">
    <property type="protein sequence ID" value="scf7180000424181.g12545"/>
    <property type="gene ID" value="scf7180000424181.g12545"/>
</dbReference>
<keyword evidence="13" id="KW-0067">ATP-binding</keyword>
<keyword evidence="9 14" id="KW-0238">DNA-binding</keyword>
<dbReference type="InterPro" id="IPR008918">
    <property type="entry name" value="HhH2"/>
</dbReference>
<evidence type="ECO:0000256" key="11">
    <source>
        <dbReference type="ARBA" id="ARBA00023242"/>
    </source>
</evidence>
<dbReference type="EC" id="3.1.-.-" evidence="14"/>
<dbReference type="PROSITE" id="PS50088">
    <property type="entry name" value="ANK_REPEAT"/>
    <property type="match status" value="1"/>
</dbReference>